<feature type="domain" description="HTH araC/xylS-type" evidence="5">
    <location>
        <begin position="234"/>
        <end position="335"/>
    </location>
</feature>
<gene>
    <name evidence="6" type="ORF">KK097_14000</name>
</gene>
<evidence type="ECO:0000256" key="1">
    <source>
        <dbReference type="ARBA" id="ARBA00023015"/>
    </source>
</evidence>
<evidence type="ECO:0000313" key="6">
    <source>
        <dbReference type="EMBL" id="MBT1588926.1"/>
    </source>
</evidence>
<sequence length="335" mass="37558">MTDTTESRSQPPAPGSEPAARPAPPRSLVAVAGNDTDDAISSLAGMYAGKAWYSRALDQDYWFKYVGVGDDRLSIRRSQMHGYLRGDVATEGEVVVQWLERGEARVDVGRDEVRMQPGMPTMFPVERRFEVEYQDWDQRLVHLRRDLVLDVAAENHLVDGTMAFDTAAAPDPAAVGLWRTAVSGALRALREEGEGSLAWHEAQRDVARALFRMYPLQAERFPAGYGTRSDGRLRAAVEFIQAHAHQPLTVADIAQAAGLSIRGIQESFQRAFERSPMTYLREVRLGRVHEELRILDPQATSVADVARRWGFAHMGRFASVYASRFGEYPRETLRR</sequence>
<dbReference type="InterPro" id="IPR035418">
    <property type="entry name" value="AraC-bd_2"/>
</dbReference>
<dbReference type="RefSeq" id="WP_214545236.1">
    <property type="nucleotide sequence ID" value="NZ_JAHEWS010000023.1"/>
</dbReference>
<dbReference type="InterPro" id="IPR009057">
    <property type="entry name" value="Homeodomain-like_sf"/>
</dbReference>
<name>A0ABS5VHE9_9MICO</name>
<dbReference type="EMBL" id="JAHEWS010000023">
    <property type="protein sequence ID" value="MBT1588926.1"/>
    <property type="molecule type" value="Genomic_DNA"/>
</dbReference>
<feature type="compositionally biased region" description="Polar residues" evidence="4">
    <location>
        <begin position="1"/>
        <end position="10"/>
    </location>
</feature>
<comment type="caution">
    <text evidence="6">The sequence shown here is derived from an EMBL/GenBank/DDBJ whole genome shotgun (WGS) entry which is preliminary data.</text>
</comment>
<keyword evidence="7" id="KW-1185">Reference proteome</keyword>
<evidence type="ECO:0000313" key="7">
    <source>
        <dbReference type="Proteomes" id="UP001519641"/>
    </source>
</evidence>
<dbReference type="SMART" id="SM00342">
    <property type="entry name" value="HTH_ARAC"/>
    <property type="match status" value="1"/>
</dbReference>
<keyword evidence="2" id="KW-0238">DNA-binding</keyword>
<evidence type="ECO:0000256" key="4">
    <source>
        <dbReference type="SAM" id="MobiDB-lite"/>
    </source>
</evidence>
<protein>
    <submittedName>
        <fullName evidence="6">Helix-turn-helix transcriptional regulator</fullName>
    </submittedName>
</protein>
<dbReference type="SUPFAM" id="SSF46689">
    <property type="entry name" value="Homeodomain-like"/>
    <property type="match status" value="1"/>
</dbReference>
<dbReference type="Pfam" id="PF12833">
    <property type="entry name" value="HTH_18"/>
    <property type="match status" value="1"/>
</dbReference>
<dbReference type="InterPro" id="IPR050204">
    <property type="entry name" value="AraC_XylS_family_regulators"/>
</dbReference>
<dbReference type="Pfam" id="PF14525">
    <property type="entry name" value="AraC_binding_2"/>
    <property type="match status" value="1"/>
</dbReference>
<dbReference type="PROSITE" id="PS01124">
    <property type="entry name" value="HTH_ARAC_FAMILY_2"/>
    <property type="match status" value="1"/>
</dbReference>
<proteinExistence type="predicted"/>
<organism evidence="6 7">
    <name type="scientific">Curtobacterium aurantiacum</name>
    <dbReference type="NCBI Taxonomy" id="3236919"/>
    <lineage>
        <taxon>Bacteria</taxon>
        <taxon>Bacillati</taxon>
        <taxon>Actinomycetota</taxon>
        <taxon>Actinomycetes</taxon>
        <taxon>Micrococcales</taxon>
        <taxon>Microbacteriaceae</taxon>
        <taxon>Curtobacterium</taxon>
    </lineage>
</organism>
<reference evidence="6 7" key="1">
    <citation type="submission" date="2021-05" db="EMBL/GenBank/DDBJ databases">
        <title>Whole genome sequence of Curtobacterium flaccumfaciens pv. flaccumfaciens strain CFBP 8819.</title>
        <authorList>
            <person name="Osdaghi E."/>
            <person name="Taghouti G."/>
            <person name="Portier P."/>
            <person name="Fazliarab A."/>
            <person name="Taghavi S.M."/>
            <person name="Briand M."/>
            <person name="Le-Saux M."/>
            <person name="Jacques M.-A."/>
        </authorList>
    </citation>
    <scope>NUCLEOTIDE SEQUENCE [LARGE SCALE GENOMIC DNA]</scope>
    <source>
        <strain evidence="6 7">CFBP 8819</strain>
    </source>
</reference>
<dbReference type="Gene3D" id="1.10.10.60">
    <property type="entry name" value="Homeodomain-like"/>
    <property type="match status" value="1"/>
</dbReference>
<accession>A0ABS5VHE9</accession>
<evidence type="ECO:0000256" key="3">
    <source>
        <dbReference type="ARBA" id="ARBA00023163"/>
    </source>
</evidence>
<dbReference type="Proteomes" id="UP001519641">
    <property type="component" value="Unassembled WGS sequence"/>
</dbReference>
<keyword evidence="1" id="KW-0805">Transcription regulation</keyword>
<feature type="region of interest" description="Disordered" evidence="4">
    <location>
        <begin position="1"/>
        <end position="26"/>
    </location>
</feature>
<dbReference type="InterPro" id="IPR018060">
    <property type="entry name" value="HTH_AraC"/>
</dbReference>
<evidence type="ECO:0000259" key="5">
    <source>
        <dbReference type="PROSITE" id="PS01124"/>
    </source>
</evidence>
<dbReference type="PANTHER" id="PTHR46796">
    <property type="entry name" value="HTH-TYPE TRANSCRIPTIONAL ACTIVATOR RHAS-RELATED"/>
    <property type="match status" value="1"/>
</dbReference>
<feature type="compositionally biased region" description="Pro residues" evidence="4">
    <location>
        <begin position="11"/>
        <end position="25"/>
    </location>
</feature>
<keyword evidence="3" id="KW-0804">Transcription</keyword>
<dbReference type="PANTHER" id="PTHR46796:SF12">
    <property type="entry name" value="HTH-TYPE DNA-BINDING TRANSCRIPTIONAL ACTIVATOR EUTR"/>
    <property type="match status" value="1"/>
</dbReference>
<evidence type="ECO:0000256" key="2">
    <source>
        <dbReference type="ARBA" id="ARBA00023125"/>
    </source>
</evidence>